<dbReference type="EMBL" id="GBXM01077037">
    <property type="protein sequence ID" value="JAH31540.1"/>
    <property type="molecule type" value="Transcribed_RNA"/>
</dbReference>
<sequence>MSGIAMHVMKNKMPVFRYFLN</sequence>
<evidence type="ECO:0000313" key="1">
    <source>
        <dbReference type="EMBL" id="JAH31540.1"/>
    </source>
</evidence>
<name>A0A0E9RSW7_ANGAN</name>
<organism evidence="1">
    <name type="scientific">Anguilla anguilla</name>
    <name type="common">European freshwater eel</name>
    <name type="synonym">Muraena anguilla</name>
    <dbReference type="NCBI Taxonomy" id="7936"/>
    <lineage>
        <taxon>Eukaryota</taxon>
        <taxon>Metazoa</taxon>
        <taxon>Chordata</taxon>
        <taxon>Craniata</taxon>
        <taxon>Vertebrata</taxon>
        <taxon>Euteleostomi</taxon>
        <taxon>Actinopterygii</taxon>
        <taxon>Neopterygii</taxon>
        <taxon>Teleostei</taxon>
        <taxon>Anguilliformes</taxon>
        <taxon>Anguillidae</taxon>
        <taxon>Anguilla</taxon>
    </lineage>
</organism>
<reference evidence="1" key="1">
    <citation type="submission" date="2014-11" db="EMBL/GenBank/DDBJ databases">
        <authorList>
            <person name="Amaro Gonzalez C."/>
        </authorList>
    </citation>
    <scope>NUCLEOTIDE SEQUENCE</scope>
</reference>
<dbReference type="AlphaFoldDB" id="A0A0E9RSW7"/>
<reference evidence="1" key="2">
    <citation type="journal article" date="2015" name="Fish Shellfish Immunol.">
        <title>Early steps in the European eel (Anguilla anguilla)-Vibrio vulnificus interaction in the gills: Role of the RtxA13 toxin.</title>
        <authorList>
            <person name="Callol A."/>
            <person name="Pajuelo D."/>
            <person name="Ebbesson L."/>
            <person name="Teles M."/>
            <person name="MacKenzie S."/>
            <person name="Amaro C."/>
        </authorList>
    </citation>
    <scope>NUCLEOTIDE SEQUENCE</scope>
</reference>
<protein>
    <submittedName>
        <fullName evidence="1">Uncharacterized protein</fullName>
    </submittedName>
</protein>
<proteinExistence type="predicted"/>
<accession>A0A0E9RSW7</accession>